<proteinExistence type="predicted"/>
<dbReference type="Gene3D" id="2.160.20.20">
    <property type="match status" value="1"/>
</dbReference>
<accession>A0A6L3YXW3</accession>
<comment type="caution">
    <text evidence="1">The sequence shown here is derived from an EMBL/GenBank/DDBJ whole genome shotgun (WGS) entry which is preliminary data.</text>
</comment>
<reference evidence="1 2" key="1">
    <citation type="submission" date="2019-09" db="EMBL/GenBank/DDBJ databases">
        <title>Taxonomic organization of the family Brucellaceae based on a phylogenomic approach.</title>
        <authorList>
            <person name="Leclercq S."/>
            <person name="Cloeckaert A."/>
            <person name="Zygmunt M.S."/>
        </authorList>
    </citation>
    <scope>NUCLEOTIDE SEQUENCE [LARGE SCALE GENOMIC DNA]</scope>
    <source>
        <strain evidence="1 2">LMG 3313</strain>
    </source>
</reference>
<dbReference type="RefSeq" id="WP_151664555.1">
    <property type="nucleotide sequence ID" value="NZ_CP103345.1"/>
</dbReference>
<evidence type="ECO:0000313" key="1">
    <source>
        <dbReference type="EMBL" id="KAB2755643.1"/>
    </source>
</evidence>
<dbReference type="Proteomes" id="UP000481876">
    <property type="component" value="Unassembled WGS sequence"/>
</dbReference>
<evidence type="ECO:0000313" key="2">
    <source>
        <dbReference type="Proteomes" id="UP000481876"/>
    </source>
</evidence>
<organism evidence="1 2">
    <name type="scientific">Brucella anthropi</name>
    <name type="common">Ochrobactrum anthropi</name>
    <dbReference type="NCBI Taxonomy" id="529"/>
    <lineage>
        <taxon>Bacteria</taxon>
        <taxon>Pseudomonadati</taxon>
        <taxon>Pseudomonadota</taxon>
        <taxon>Alphaproteobacteria</taxon>
        <taxon>Hyphomicrobiales</taxon>
        <taxon>Brucellaceae</taxon>
        <taxon>Brucella/Ochrobactrum group</taxon>
        <taxon>Brucella</taxon>
    </lineage>
</organism>
<dbReference type="EMBL" id="WBWS01000061">
    <property type="protein sequence ID" value="KAB2755643.1"/>
    <property type="molecule type" value="Genomic_DNA"/>
</dbReference>
<protein>
    <recommendedName>
        <fullName evidence="3">Autotransporter outer membrane beta-barrel domain-containing protein</fullName>
    </recommendedName>
</protein>
<gene>
    <name evidence="1" type="ORF">F9L04_25850</name>
</gene>
<evidence type="ECO:0008006" key="3">
    <source>
        <dbReference type="Google" id="ProtNLM"/>
    </source>
</evidence>
<name>A0A6L3YXW3_BRUAN</name>
<sequence length="360" mass="35859">MRVATRFAKGPYGMNDCCFAGKFRDENTQTRVSQERWNEMSMRGIEHAPWERAFALGQAGGAVESGVGRGGSLLAQVALVLALSVSGLALSSHRAAATDYTAGVKNTNLNAGDTITTTADGADGFRVDNGTTITAPGNNKITTGGVDAWGLYARGANSVLNATDVTVITTGSSSTAAGARSGGKTIVTGGTFTVSGADAYAGFADNGTLNLTNVVINSQSTTGGGGVLSSQAAGVANLNKVTISTTGNTAYGVRVNNAGSLTLSNGSSITTAGAYGAYGEEGVLTIQDSTITTGAATAVYYTGKNAGSSLSITGATTKITATGADAVVIAGGKAATIGDGVTITARVRTSVTGPFQSSKK</sequence>
<dbReference type="InterPro" id="IPR012332">
    <property type="entry name" value="Autotransporter_pectin_lyase_C"/>
</dbReference>
<dbReference type="AlphaFoldDB" id="A0A6L3YXW3"/>